<keyword evidence="3" id="KW-0732">Signal</keyword>
<dbReference type="Proteomes" id="UP000319852">
    <property type="component" value="Chromosome"/>
</dbReference>
<proteinExistence type="predicted"/>
<feature type="compositionally biased region" description="Low complexity" evidence="1">
    <location>
        <begin position="446"/>
        <end position="456"/>
    </location>
</feature>
<feature type="transmembrane region" description="Helical" evidence="2">
    <location>
        <begin position="507"/>
        <end position="528"/>
    </location>
</feature>
<dbReference type="RefSeq" id="WP_145058005.1">
    <property type="nucleotide sequence ID" value="NZ_CP036263.1"/>
</dbReference>
<evidence type="ECO:0000256" key="3">
    <source>
        <dbReference type="SAM" id="SignalP"/>
    </source>
</evidence>
<organism evidence="4 5">
    <name type="scientific">Adhaeretor mobilis</name>
    <dbReference type="NCBI Taxonomy" id="1930276"/>
    <lineage>
        <taxon>Bacteria</taxon>
        <taxon>Pseudomonadati</taxon>
        <taxon>Planctomycetota</taxon>
        <taxon>Planctomycetia</taxon>
        <taxon>Pirellulales</taxon>
        <taxon>Lacipirellulaceae</taxon>
        <taxon>Adhaeretor</taxon>
    </lineage>
</organism>
<accession>A0A517MRM9</accession>
<evidence type="ECO:0000256" key="1">
    <source>
        <dbReference type="SAM" id="MobiDB-lite"/>
    </source>
</evidence>
<protein>
    <submittedName>
        <fullName evidence="4">Uncharacterized protein</fullName>
    </submittedName>
</protein>
<evidence type="ECO:0000313" key="5">
    <source>
        <dbReference type="Proteomes" id="UP000319852"/>
    </source>
</evidence>
<reference evidence="4 5" key="1">
    <citation type="submission" date="2019-02" db="EMBL/GenBank/DDBJ databases">
        <title>Deep-cultivation of Planctomycetes and their phenomic and genomic characterization uncovers novel biology.</title>
        <authorList>
            <person name="Wiegand S."/>
            <person name="Jogler M."/>
            <person name="Boedeker C."/>
            <person name="Pinto D."/>
            <person name="Vollmers J."/>
            <person name="Rivas-Marin E."/>
            <person name="Kohn T."/>
            <person name="Peeters S.H."/>
            <person name="Heuer A."/>
            <person name="Rast P."/>
            <person name="Oberbeckmann S."/>
            <person name="Bunk B."/>
            <person name="Jeske O."/>
            <person name="Meyerdierks A."/>
            <person name="Storesund J.E."/>
            <person name="Kallscheuer N."/>
            <person name="Luecker S."/>
            <person name="Lage O.M."/>
            <person name="Pohl T."/>
            <person name="Merkel B.J."/>
            <person name="Hornburger P."/>
            <person name="Mueller R.-W."/>
            <person name="Bruemmer F."/>
            <person name="Labrenz M."/>
            <person name="Spormann A.M."/>
            <person name="Op den Camp H."/>
            <person name="Overmann J."/>
            <person name="Amann R."/>
            <person name="Jetten M.S.M."/>
            <person name="Mascher T."/>
            <person name="Medema M.H."/>
            <person name="Devos D.P."/>
            <person name="Kaster A.-K."/>
            <person name="Ovreas L."/>
            <person name="Rohde M."/>
            <person name="Galperin M.Y."/>
            <person name="Jogler C."/>
        </authorList>
    </citation>
    <scope>NUCLEOTIDE SEQUENCE [LARGE SCALE GENOMIC DNA]</scope>
    <source>
        <strain evidence="4 5">HG15A2</strain>
    </source>
</reference>
<keyword evidence="2" id="KW-0472">Membrane</keyword>
<name>A0A517MRM9_9BACT</name>
<dbReference type="EMBL" id="CP036263">
    <property type="protein sequence ID" value="QDS97539.1"/>
    <property type="molecule type" value="Genomic_DNA"/>
</dbReference>
<gene>
    <name evidence="4" type="ORF">HG15A2_08020</name>
</gene>
<feature type="region of interest" description="Disordered" evidence="1">
    <location>
        <begin position="424"/>
        <end position="456"/>
    </location>
</feature>
<sequence length="542" mass="59222" precursor="true">MRSFLAITLMLLPSIAWACPFCTTPMQTLSEELDEADAAVIARLETPMPELEVGELSSGEDDFAVFAVEESLRGTSAAAGDRVKLVYFGEAAPEKRFMITSFSLPLGEDEPITGAQVEWGTPLPLSEAAVKYVKKLESVPEEGPERLDFFQNYFEHEDPLLAQDAYDEFARAPYETIVAFSGSMDRSRLLDWINSPDVGPSSRRLYLTMLGVCGGPEDVAMLEKLLNFDYQDIKPGVGSTIAALSVGSSVGAGMLDTLVRAEDRRRKECLDALIACYLKLKGPAGLELVNERFFSNQNVSYTHLHMAVMALRFHGEETDVLPREKLLETMRLALDHPKFADQVVTDLTRWEDWEIMDRLVSMFRESDENAFIRMPVGSYLVVAAEQPGEVGKRARAAIEEFKELDPDTMRRIMLPLHSSALGSLSRAKNRPADEEIDAEVTDDTATDSAADTTSTAKLNTTVDQAVETGPGVDAGTSLSVNPNKTTAGADMVVPDAELAPVSVPSRLAMIGVAVLAGLVMFGIFAVLLRGSDPRSPRPENQA</sequence>
<keyword evidence="2" id="KW-1133">Transmembrane helix</keyword>
<dbReference type="KEGG" id="amob:HG15A2_08020"/>
<feature type="signal peptide" evidence="3">
    <location>
        <begin position="1"/>
        <end position="18"/>
    </location>
</feature>
<keyword evidence="5" id="KW-1185">Reference proteome</keyword>
<dbReference type="AlphaFoldDB" id="A0A517MRM9"/>
<dbReference type="OrthoDB" id="260790at2"/>
<evidence type="ECO:0000313" key="4">
    <source>
        <dbReference type="EMBL" id="QDS97539.1"/>
    </source>
</evidence>
<feature type="compositionally biased region" description="Acidic residues" evidence="1">
    <location>
        <begin position="434"/>
        <end position="445"/>
    </location>
</feature>
<feature type="chain" id="PRO_5021884864" evidence="3">
    <location>
        <begin position="19"/>
        <end position="542"/>
    </location>
</feature>
<keyword evidence="2" id="KW-0812">Transmembrane</keyword>
<evidence type="ECO:0000256" key="2">
    <source>
        <dbReference type="SAM" id="Phobius"/>
    </source>
</evidence>